<dbReference type="CDD" id="cd10448">
    <property type="entry name" value="GIY-YIG_unchar_3"/>
    <property type="match status" value="1"/>
</dbReference>
<evidence type="ECO:0000313" key="4">
    <source>
        <dbReference type="Proteomes" id="UP001154240"/>
    </source>
</evidence>
<evidence type="ECO:0000256" key="1">
    <source>
        <dbReference type="ARBA" id="ARBA00007435"/>
    </source>
</evidence>
<dbReference type="InterPro" id="IPR050190">
    <property type="entry name" value="UPF0213_domain"/>
</dbReference>
<dbReference type="InterPro" id="IPR000305">
    <property type="entry name" value="GIY-YIG_endonuc"/>
</dbReference>
<dbReference type="SMART" id="SM00465">
    <property type="entry name" value="GIYc"/>
    <property type="match status" value="1"/>
</dbReference>
<sequence>MKKQAAVYILASKYNGTLYLGVTSNLMQRIWQHRSNLADGFRKKYTVHFLVYYELHEEMPTAILREKQLKQWNRQWKINLIETINPTWKDLWQELI</sequence>
<gene>
    <name evidence="3" type="ORF">OLX77_01250</name>
</gene>
<comment type="caution">
    <text evidence="3">The sequence shown here is derived from an EMBL/GenBank/DDBJ whole genome shotgun (WGS) entry which is preliminary data.</text>
</comment>
<feature type="domain" description="GIY-YIG" evidence="2">
    <location>
        <begin position="3"/>
        <end position="80"/>
    </location>
</feature>
<dbReference type="Proteomes" id="UP001154240">
    <property type="component" value="Unassembled WGS sequence"/>
</dbReference>
<dbReference type="SUPFAM" id="SSF82771">
    <property type="entry name" value="GIY-YIG endonuclease"/>
    <property type="match status" value="1"/>
</dbReference>
<dbReference type="RefSeq" id="WP_307631764.1">
    <property type="nucleotide sequence ID" value="NZ_JAPHEH010000001.1"/>
</dbReference>
<evidence type="ECO:0000259" key="2">
    <source>
        <dbReference type="PROSITE" id="PS50164"/>
    </source>
</evidence>
<name>A0A9X4MH84_9BACT</name>
<comment type="similarity">
    <text evidence="1">Belongs to the UPF0213 family.</text>
</comment>
<evidence type="ECO:0000313" key="3">
    <source>
        <dbReference type="EMBL" id="MDG4474784.1"/>
    </source>
</evidence>
<dbReference type="AlphaFoldDB" id="A0A9X4MH84"/>
<dbReference type="PROSITE" id="PS50164">
    <property type="entry name" value="GIY_YIG"/>
    <property type="match status" value="1"/>
</dbReference>
<reference evidence="3" key="1">
    <citation type="journal article" date="2022" name="bioRxiv">
        <title>Thiovibrio frasassiensisgen. nov., sp. nov., an autotrophic, elemental sulfur disproportionating bacterium isolated from sulfidic karst sediment, and proposal of Thiovibrionaceae fam. nov.</title>
        <authorList>
            <person name="Aronson H."/>
            <person name="Thomas C."/>
            <person name="Bhattacharyya M."/>
            <person name="Eckstein S."/>
            <person name="Jensen S."/>
            <person name="Barco R."/>
            <person name="Macalady J."/>
            <person name="Amend J."/>
        </authorList>
    </citation>
    <scope>NUCLEOTIDE SEQUENCE</scope>
    <source>
        <strain evidence="3">RS19-109</strain>
    </source>
</reference>
<protein>
    <submittedName>
        <fullName evidence="3">GIY-YIG nuclease family protein</fullName>
    </submittedName>
</protein>
<organism evidence="3 4">
    <name type="scientific">Thiovibrio frasassiensis</name>
    <dbReference type="NCBI Taxonomy" id="2984131"/>
    <lineage>
        <taxon>Bacteria</taxon>
        <taxon>Pseudomonadati</taxon>
        <taxon>Thermodesulfobacteriota</taxon>
        <taxon>Desulfobulbia</taxon>
        <taxon>Desulfobulbales</taxon>
        <taxon>Thiovibrionaceae</taxon>
        <taxon>Thiovibrio</taxon>
    </lineage>
</organism>
<keyword evidence="4" id="KW-1185">Reference proteome</keyword>
<dbReference type="Pfam" id="PF01541">
    <property type="entry name" value="GIY-YIG"/>
    <property type="match status" value="1"/>
</dbReference>
<dbReference type="Gene3D" id="3.40.1440.10">
    <property type="entry name" value="GIY-YIG endonuclease"/>
    <property type="match status" value="1"/>
</dbReference>
<dbReference type="EMBL" id="JAPHEH010000001">
    <property type="protein sequence ID" value="MDG4474784.1"/>
    <property type="molecule type" value="Genomic_DNA"/>
</dbReference>
<proteinExistence type="inferred from homology"/>
<dbReference type="PANTHER" id="PTHR34477:SF5">
    <property type="entry name" value="BSL5627 PROTEIN"/>
    <property type="match status" value="1"/>
</dbReference>
<accession>A0A9X4MH84</accession>
<reference evidence="3" key="2">
    <citation type="submission" date="2022-10" db="EMBL/GenBank/DDBJ databases">
        <authorList>
            <person name="Aronson H.S."/>
        </authorList>
    </citation>
    <scope>NUCLEOTIDE SEQUENCE</scope>
    <source>
        <strain evidence="3">RS19-109</strain>
    </source>
</reference>
<dbReference type="PANTHER" id="PTHR34477">
    <property type="entry name" value="UPF0213 PROTEIN YHBQ"/>
    <property type="match status" value="1"/>
</dbReference>
<dbReference type="InterPro" id="IPR035901">
    <property type="entry name" value="GIY-YIG_endonuc_sf"/>
</dbReference>